<dbReference type="PANTHER" id="PTHR42721">
    <property type="entry name" value="SUGAR HYDROLASE-RELATED"/>
    <property type="match status" value="1"/>
</dbReference>
<evidence type="ECO:0000256" key="3">
    <source>
        <dbReference type="ARBA" id="ARBA00022801"/>
    </source>
</evidence>
<evidence type="ECO:0000256" key="4">
    <source>
        <dbReference type="ARBA" id="ARBA00023295"/>
    </source>
</evidence>
<dbReference type="InterPro" id="IPR001764">
    <property type="entry name" value="Glyco_hydro_3_N"/>
</dbReference>
<evidence type="ECO:0000256" key="1">
    <source>
        <dbReference type="ARBA" id="ARBA00005336"/>
    </source>
</evidence>
<dbReference type="GO" id="GO:0045493">
    <property type="term" value="P:xylan catabolic process"/>
    <property type="evidence" value="ECO:0007669"/>
    <property type="project" value="InterPro"/>
</dbReference>
<reference evidence="7 8" key="1">
    <citation type="journal article" date="2018" name="Plant J.">
        <title>Genome sequences of Chlorella sorokiniana UTEX 1602 and Micractinium conductrix SAG 241.80: implications to maltose excretion by a green alga.</title>
        <authorList>
            <person name="Arriola M.B."/>
            <person name="Velmurugan N."/>
            <person name="Zhang Y."/>
            <person name="Plunkett M.H."/>
            <person name="Hondzo H."/>
            <person name="Barney B.M."/>
        </authorList>
    </citation>
    <scope>NUCLEOTIDE SEQUENCE [LARGE SCALE GENOMIC DNA]</scope>
    <source>
        <strain evidence="7 8">SAG 241.80</strain>
    </source>
</reference>
<dbReference type="Gene3D" id="2.60.40.10">
    <property type="entry name" value="Immunoglobulins"/>
    <property type="match status" value="1"/>
</dbReference>
<feature type="domain" description="Glycoside hydrolase family 3 C-terminal" evidence="6">
    <location>
        <begin position="333"/>
        <end position="584"/>
    </location>
</feature>
<dbReference type="Gene3D" id="3.20.20.300">
    <property type="entry name" value="Glycoside hydrolase, family 3, N-terminal domain"/>
    <property type="match status" value="1"/>
</dbReference>
<dbReference type="PRINTS" id="PR00133">
    <property type="entry name" value="GLHYDRLASE3"/>
</dbReference>
<dbReference type="Pfam" id="PF00933">
    <property type="entry name" value="Glyco_hydro_3"/>
    <property type="match status" value="1"/>
</dbReference>
<name>A0A2P6VDP7_9CHLO</name>
<dbReference type="GO" id="GO:0009044">
    <property type="term" value="F:xylan 1,4-beta-xylosidase activity"/>
    <property type="evidence" value="ECO:0007669"/>
    <property type="project" value="InterPro"/>
</dbReference>
<dbReference type="InterPro" id="IPR013783">
    <property type="entry name" value="Ig-like_fold"/>
</dbReference>
<keyword evidence="4" id="KW-0326">Glycosidase</keyword>
<dbReference type="EMBL" id="LHPF02000011">
    <property type="protein sequence ID" value="PSC72215.1"/>
    <property type="molecule type" value="Genomic_DNA"/>
</dbReference>
<dbReference type="InterPro" id="IPR036881">
    <property type="entry name" value="Glyco_hydro_3_C_sf"/>
</dbReference>
<dbReference type="InterPro" id="IPR044993">
    <property type="entry name" value="BXL"/>
</dbReference>
<dbReference type="OrthoDB" id="509197at2759"/>
<protein>
    <submittedName>
        <fullName evidence="7">Beta-D-xylosidase 7</fullName>
    </submittedName>
</protein>
<sequence>MTTDQKVRQLGSDATTGAVPSLGVPSFIWQYECLHGMKNMGLGVMYPAPIAWAATFNHQLTSKAATEIGDEMRAFNNQEMRRGRPPAASHCFGPHVGIVRDPRWGRLLETYGEDPRLSADMAYAFVTGLQGGPANGTSPVKVAATCKHFVGNDMENWKGFTRYNFDAKLSADDMRDTFLPPFEACVKANSLAMMCSYNGVNGAPSCVNKPLLDGTLRRDMGFKGFVLTDCTALNRIGGPRPYGFAYTNSRQEASVLALKAGTDMACHNYYETLDPDAVAKADIDRAARRVLTARVRLGHFDPANRQPWSHLKPTEMGSPEHRQTARQILAQGIVLLKNTGGSLPLKVAELGKVAVFGPFADDEQSILGNYYSYPNHGLTTPLEALRAALPPRVKVTHDKRTMYAYSPQNAAADVERCKGADACILFMGTRIKKGTDDGHGIPVKARYEPMSEGENMDRTSLLLNSNQRKLLQAFIKGGIPAKTKIVVVLVHGGPLDVSELQASPRIGAMLTAWVPGEGAAAIADVLFGTVSPSGRLPVTWYRDAYSRLPMTDTRMRASAGYPGRTHRYYKGSATLYPFGYGLSYTTFSLSAPELVSTKGAGATAYVTITNTGGTAADTSVLLFLRYLGVAAGPVGPQAPEPRASIAASGCKRGGVRTDLLQALGAYQRSALLAPGKSQRLRFWLPLDGGSASAWAGFGDPAPPCGAYALRLSADQPVAATLVLLA</sequence>
<gene>
    <name evidence="7" type="ORF">C2E20_4349</name>
</gene>
<keyword evidence="8" id="KW-1185">Reference proteome</keyword>
<dbReference type="STRING" id="554055.A0A2P6VDP7"/>
<dbReference type="GO" id="GO:0046556">
    <property type="term" value="F:alpha-L-arabinofuranosidase activity"/>
    <property type="evidence" value="ECO:0007669"/>
    <property type="project" value="TreeGrafter"/>
</dbReference>
<proteinExistence type="inferred from homology"/>
<evidence type="ECO:0000259" key="6">
    <source>
        <dbReference type="Pfam" id="PF01915"/>
    </source>
</evidence>
<dbReference type="InterPro" id="IPR036962">
    <property type="entry name" value="Glyco_hydro_3_N_sf"/>
</dbReference>
<evidence type="ECO:0000256" key="2">
    <source>
        <dbReference type="ARBA" id="ARBA00022729"/>
    </source>
</evidence>
<keyword evidence="2" id="KW-0732">Signal</keyword>
<dbReference type="PANTHER" id="PTHR42721:SF3">
    <property type="entry name" value="BETA-D-XYLOSIDASE 5-RELATED"/>
    <property type="match status" value="1"/>
</dbReference>
<dbReference type="GO" id="GO:0031222">
    <property type="term" value="P:arabinan catabolic process"/>
    <property type="evidence" value="ECO:0007669"/>
    <property type="project" value="TreeGrafter"/>
</dbReference>
<dbReference type="Proteomes" id="UP000239649">
    <property type="component" value="Unassembled WGS sequence"/>
</dbReference>
<evidence type="ECO:0000259" key="5">
    <source>
        <dbReference type="Pfam" id="PF00933"/>
    </source>
</evidence>
<comment type="similarity">
    <text evidence="1">Belongs to the glycosyl hydrolase 3 family.</text>
</comment>
<dbReference type="SUPFAM" id="SSF52279">
    <property type="entry name" value="Beta-D-glucan exohydrolase, C-terminal domain"/>
    <property type="match status" value="1"/>
</dbReference>
<comment type="caution">
    <text evidence="7">The sequence shown here is derived from an EMBL/GenBank/DDBJ whole genome shotgun (WGS) entry which is preliminary data.</text>
</comment>
<evidence type="ECO:0000313" key="8">
    <source>
        <dbReference type="Proteomes" id="UP000239649"/>
    </source>
</evidence>
<dbReference type="Gene3D" id="3.40.50.1700">
    <property type="entry name" value="Glycoside hydrolase family 3 C-terminal domain"/>
    <property type="match status" value="1"/>
</dbReference>
<dbReference type="InterPro" id="IPR002772">
    <property type="entry name" value="Glyco_hydro_3_C"/>
</dbReference>
<feature type="domain" description="Glycoside hydrolase family 3 N-terminal" evidence="5">
    <location>
        <begin position="22"/>
        <end position="292"/>
    </location>
</feature>
<dbReference type="InterPro" id="IPR017853">
    <property type="entry name" value="GH"/>
</dbReference>
<dbReference type="SUPFAM" id="SSF51445">
    <property type="entry name" value="(Trans)glycosidases"/>
    <property type="match status" value="1"/>
</dbReference>
<dbReference type="AlphaFoldDB" id="A0A2P6VDP7"/>
<keyword evidence="3" id="KW-0378">Hydrolase</keyword>
<evidence type="ECO:0000313" key="7">
    <source>
        <dbReference type="EMBL" id="PSC72215.1"/>
    </source>
</evidence>
<accession>A0A2P6VDP7</accession>
<dbReference type="Pfam" id="PF01915">
    <property type="entry name" value="Glyco_hydro_3_C"/>
    <property type="match status" value="1"/>
</dbReference>
<organism evidence="7 8">
    <name type="scientific">Micractinium conductrix</name>
    <dbReference type="NCBI Taxonomy" id="554055"/>
    <lineage>
        <taxon>Eukaryota</taxon>
        <taxon>Viridiplantae</taxon>
        <taxon>Chlorophyta</taxon>
        <taxon>core chlorophytes</taxon>
        <taxon>Trebouxiophyceae</taxon>
        <taxon>Chlorellales</taxon>
        <taxon>Chlorellaceae</taxon>
        <taxon>Chlorella clade</taxon>
        <taxon>Micractinium</taxon>
    </lineage>
</organism>